<dbReference type="InterPro" id="IPR002347">
    <property type="entry name" value="SDR_fam"/>
</dbReference>
<dbReference type="AlphaFoldDB" id="A0ABD0YQQ0"/>
<dbReference type="InterPro" id="IPR036291">
    <property type="entry name" value="NAD(P)-bd_dom_sf"/>
</dbReference>
<dbReference type="Pfam" id="PF00106">
    <property type="entry name" value="adh_short"/>
    <property type="match status" value="1"/>
</dbReference>
<keyword evidence="2" id="KW-0560">Oxidoreductase</keyword>
<dbReference type="PROSITE" id="PS00061">
    <property type="entry name" value="ADH_SHORT"/>
    <property type="match status" value="1"/>
</dbReference>
<evidence type="ECO:0008006" key="6">
    <source>
        <dbReference type="Google" id="ProtNLM"/>
    </source>
</evidence>
<evidence type="ECO:0000256" key="3">
    <source>
        <dbReference type="RuleBase" id="RU000363"/>
    </source>
</evidence>
<reference evidence="4 5" key="1">
    <citation type="submission" date="2024-07" db="EMBL/GenBank/DDBJ databases">
        <title>Chromosome-level genome assembly of the water stick insect Ranatra chinensis (Heteroptera: Nepidae).</title>
        <authorList>
            <person name="Liu X."/>
        </authorList>
    </citation>
    <scope>NUCLEOTIDE SEQUENCE [LARGE SCALE GENOMIC DNA]</scope>
    <source>
        <strain evidence="4">Cailab_2021Rc</strain>
        <tissue evidence="4">Muscle</tissue>
    </source>
</reference>
<protein>
    <recommendedName>
        <fullName evidence="6">Farnesol dehydrogenase-like</fullName>
    </recommendedName>
</protein>
<dbReference type="PRINTS" id="PR00080">
    <property type="entry name" value="SDRFAMILY"/>
</dbReference>
<evidence type="ECO:0000313" key="5">
    <source>
        <dbReference type="Proteomes" id="UP001558652"/>
    </source>
</evidence>
<dbReference type="PANTHER" id="PTHR43115">
    <property type="entry name" value="DEHYDROGENASE/REDUCTASE SDR FAMILY MEMBER 11"/>
    <property type="match status" value="1"/>
</dbReference>
<dbReference type="InterPro" id="IPR020904">
    <property type="entry name" value="Sc_DH/Rdtase_CS"/>
</dbReference>
<name>A0ABD0YQQ0_9HEMI</name>
<evidence type="ECO:0000256" key="1">
    <source>
        <dbReference type="ARBA" id="ARBA00006484"/>
    </source>
</evidence>
<comment type="caution">
    <text evidence="4">The sequence shown here is derived from an EMBL/GenBank/DDBJ whole genome shotgun (WGS) entry which is preliminary data.</text>
</comment>
<gene>
    <name evidence="4" type="ORF">AAG570_003543</name>
</gene>
<dbReference type="SUPFAM" id="SSF51735">
    <property type="entry name" value="NAD(P)-binding Rossmann-fold domains"/>
    <property type="match status" value="1"/>
</dbReference>
<sequence length="202" mass="22127">MDRWSGKTAVVTGASSGIGRAIALALAEEGLTVVAVARRDQRLKELASRVEGKGRIHGYTGDITDDDQLKSLFEWVEKNLGPVHVLVNNAGTTIPTRVSEGDMSNWRRMYSLNVFAVGGCIREALASMRRHGVDDGHIVNINSISGHPAAHVPGSWVYASTKHAITVLTEGLMRELVEDKSSIKVTVRLIMCNYFFYLSQMT</sequence>
<dbReference type="PANTHER" id="PTHR43115:SF4">
    <property type="entry name" value="DEHYDROGENASE_REDUCTASE SDR FAMILY MEMBER 11"/>
    <property type="match status" value="1"/>
</dbReference>
<proteinExistence type="inferred from homology"/>
<dbReference type="PRINTS" id="PR00081">
    <property type="entry name" value="GDHRDH"/>
</dbReference>
<dbReference type="GO" id="GO:0016491">
    <property type="term" value="F:oxidoreductase activity"/>
    <property type="evidence" value="ECO:0007669"/>
    <property type="project" value="UniProtKB-KW"/>
</dbReference>
<organism evidence="4 5">
    <name type="scientific">Ranatra chinensis</name>
    <dbReference type="NCBI Taxonomy" id="642074"/>
    <lineage>
        <taxon>Eukaryota</taxon>
        <taxon>Metazoa</taxon>
        <taxon>Ecdysozoa</taxon>
        <taxon>Arthropoda</taxon>
        <taxon>Hexapoda</taxon>
        <taxon>Insecta</taxon>
        <taxon>Pterygota</taxon>
        <taxon>Neoptera</taxon>
        <taxon>Paraneoptera</taxon>
        <taxon>Hemiptera</taxon>
        <taxon>Heteroptera</taxon>
        <taxon>Panheteroptera</taxon>
        <taxon>Nepomorpha</taxon>
        <taxon>Nepidae</taxon>
        <taxon>Ranatrinae</taxon>
        <taxon>Ranatra</taxon>
    </lineage>
</organism>
<dbReference type="Gene3D" id="3.40.50.720">
    <property type="entry name" value="NAD(P)-binding Rossmann-like Domain"/>
    <property type="match status" value="1"/>
</dbReference>
<keyword evidence="5" id="KW-1185">Reference proteome</keyword>
<evidence type="ECO:0000256" key="2">
    <source>
        <dbReference type="ARBA" id="ARBA00023002"/>
    </source>
</evidence>
<evidence type="ECO:0000313" key="4">
    <source>
        <dbReference type="EMBL" id="KAL1122138.1"/>
    </source>
</evidence>
<comment type="similarity">
    <text evidence="1 3">Belongs to the short-chain dehydrogenases/reductases (SDR) family.</text>
</comment>
<dbReference type="Proteomes" id="UP001558652">
    <property type="component" value="Unassembled WGS sequence"/>
</dbReference>
<dbReference type="EMBL" id="JBFDAA010000014">
    <property type="protein sequence ID" value="KAL1122138.1"/>
    <property type="molecule type" value="Genomic_DNA"/>
</dbReference>
<accession>A0ABD0YQQ0</accession>